<dbReference type="EMBL" id="UINC01165516">
    <property type="protein sequence ID" value="SVD66947.1"/>
    <property type="molecule type" value="Genomic_DNA"/>
</dbReference>
<dbReference type="Gene3D" id="3.90.420.10">
    <property type="entry name" value="Oxidoreductase, molybdopterin-binding domain"/>
    <property type="match status" value="1"/>
</dbReference>
<name>A0A382X6W1_9ZZZZ</name>
<accession>A0A382X6W1</accession>
<protein>
    <recommendedName>
        <fullName evidence="1">Oxidoreductase molybdopterin-binding domain-containing protein</fullName>
    </recommendedName>
</protein>
<feature type="domain" description="Oxidoreductase molybdopterin-binding" evidence="1">
    <location>
        <begin position="112"/>
        <end position="169"/>
    </location>
</feature>
<feature type="non-terminal residue" evidence="2">
    <location>
        <position position="171"/>
    </location>
</feature>
<dbReference type="SUPFAM" id="SSF56524">
    <property type="entry name" value="Oxidoreductase molybdopterin-binding domain"/>
    <property type="match status" value="1"/>
</dbReference>
<sequence length="171" mass="19533">MFGIKISPDWDISENSATPEETYLNRRKFLESIGKLGVNILAFDTFSQLLIPTKAFAAKASTDESISENKDNLSDLKDKVTSEALTSRYNNFYEFGTNKTDISFLAKKLPVGKWRIKVEGLVHEPQTLDIDKIVQAMPVEQRVYRLRCVETWSAIIPWSGFPLRELIKMLN</sequence>
<organism evidence="2">
    <name type="scientific">marine metagenome</name>
    <dbReference type="NCBI Taxonomy" id="408172"/>
    <lineage>
        <taxon>unclassified sequences</taxon>
        <taxon>metagenomes</taxon>
        <taxon>ecological metagenomes</taxon>
    </lineage>
</organism>
<dbReference type="Pfam" id="PF00174">
    <property type="entry name" value="Oxidored_molyb"/>
    <property type="match status" value="1"/>
</dbReference>
<dbReference type="AlphaFoldDB" id="A0A382X6W1"/>
<dbReference type="InterPro" id="IPR036374">
    <property type="entry name" value="OxRdtase_Mopterin-bd_sf"/>
</dbReference>
<evidence type="ECO:0000313" key="2">
    <source>
        <dbReference type="EMBL" id="SVD66947.1"/>
    </source>
</evidence>
<evidence type="ECO:0000259" key="1">
    <source>
        <dbReference type="Pfam" id="PF00174"/>
    </source>
</evidence>
<dbReference type="PANTHER" id="PTHR43032:SF3">
    <property type="entry name" value="PROTEIN-METHIONINE-SULFOXIDE REDUCTASE CATALYTIC SUBUNIT MSRP"/>
    <property type="match status" value="1"/>
</dbReference>
<proteinExistence type="predicted"/>
<dbReference type="PANTHER" id="PTHR43032">
    <property type="entry name" value="PROTEIN-METHIONINE-SULFOXIDE REDUCTASE"/>
    <property type="match status" value="1"/>
</dbReference>
<gene>
    <name evidence="2" type="ORF">METZ01_LOCUS419801</name>
</gene>
<reference evidence="2" key="1">
    <citation type="submission" date="2018-05" db="EMBL/GenBank/DDBJ databases">
        <authorList>
            <person name="Lanie J.A."/>
            <person name="Ng W.-L."/>
            <person name="Kazmierczak K.M."/>
            <person name="Andrzejewski T.M."/>
            <person name="Davidsen T.M."/>
            <person name="Wayne K.J."/>
            <person name="Tettelin H."/>
            <person name="Glass J.I."/>
            <person name="Rusch D."/>
            <person name="Podicherti R."/>
            <person name="Tsui H.-C.T."/>
            <person name="Winkler M.E."/>
        </authorList>
    </citation>
    <scope>NUCLEOTIDE SEQUENCE</scope>
</reference>
<dbReference type="InterPro" id="IPR000572">
    <property type="entry name" value="OxRdtase_Mopterin-bd_dom"/>
</dbReference>